<name>A0AA85KLA8_TRIRE</name>
<protein>
    <recommendedName>
        <fullName evidence="7">WD_REPEATS_REGION domain-containing protein</fullName>
    </recommendedName>
</protein>
<feature type="region of interest" description="Disordered" evidence="4">
    <location>
        <begin position="868"/>
        <end position="892"/>
    </location>
</feature>
<evidence type="ECO:0000313" key="6">
    <source>
        <dbReference type="WBParaSite" id="TREG1_85970.1"/>
    </source>
</evidence>
<feature type="repeat" description="WD" evidence="3">
    <location>
        <begin position="334"/>
        <end position="368"/>
    </location>
</feature>
<dbReference type="PROSITE" id="PS50294">
    <property type="entry name" value="WD_REPEATS_REGION"/>
    <property type="match status" value="1"/>
</dbReference>
<reference evidence="5" key="1">
    <citation type="submission" date="2022-06" db="EMBL/GenBank/DDBJ databases">
        <authorList>
            <person name="Berger JAMES D."/>
            <person name="Berger JAMES D."/>
        </authorList>
    </citation>
    <scope>NUCLEOTIDE SEQUENCE [LARGE SCALE GENOMIC DNA]</scope>
</reference>
<accession>A0AA85KLA8</accession>
<evidence type="ECO:0000313" key="5">
    <source>
        <dbReference type="Proteomes" id="UP000050795"/>
    </source>
</evidence>
<dbReference type="InterPro" id="IPR036322">
    <property type="entry name" value="WD40_repeat_dom_sf"/>
</dbReference>
<reference evidence="6" key="2">
    <citation type="submission" date="2023-11" db="UniProtKB">
        <authorList>
            <consortium name="WormBaseParasite"/>
        </authorList>
    </citation>
    <scope>IDENTIFICATION</scope>
</reference>
<evidence type="ECO:0000256" key="3">
    <source>
        <dbReference type="PROSITE-ProRule" id="PRU00221"/>
    </source>
</evidence>
<dbReference type="PRINTS" id="PR00320">
    <property type="entry name" value="GPROTEINBRPT"/>
</dbReference>
<dbReference type="Gene3D" id="2.130.10.10">
    <property type="entry name" value="YVTN repeat-like/Quinoprotein amine dehydrogenase"/>
    <property type="match status" value="3"/>
</dbReference>
<dbReference type="Proteomes" id="UP000050795">
    <property type="component" value="Unassembled WGS sequence"/>
</dbReference>
<keyword evidence="5" id="KW-1185">Reference proteome</keyword>
<evidence type="ECO:0000256" key="1">
    <source>
        <dbReference type="ARBA" id="ARBA00022574"/>
    </source>
</evidence>
<proteinExistence type="predicted"/>
<dbReference type="PROSITE" id="PS50082">
    <property type="entry name" value="WD_REPEATS_2"/>
    <property type="match status" value="3"/>
</dbReference>
<dbReference type="SUPFAM" id="SSF50978">
    <property type="entry name" value="WD40 repeat-like"/>
    <property type="match status" value="1"/>
</dbReference>
<evidence type="ECO:0000256" key="4">
    <source>
        <dbReference type="SAM" id="MobiDB-lite"/>
    </source>
</evidence>
<dbReference type="WBParaSite" id="TREG1_85970.1">
    <property type="protein sequence ID" value="TREG1_85970.1"/>
    <property type="gene ID" value="TREG1_85970"/>
</dbReference>
<evidence type="ECO:0008006" key="7">
    <source>
        <dbReference type="Google" id="ProtNLM"/>
    </source>
</evidence>
<dbReference type="PANTHER" id="PTHR44324:SF1">
    <property type="entry name" value="WD REPEAT-CONTAINING PROTEIN 49"/>
    <property type="match status" value="1"/>
</dbReference>
<evidence type="ECO:0000256" key="2">
    <source>
        <dbReference type="ARBA" id="ARBA00022737"/>
    </source>
</evidence>
<sequence length="905" mass="102561">MDLFCPIKLCGISHTPLCLDHWHKPENPNEALLAWGDTGGYLNILFWTHASMALFDKPTNLSTEKEESTFNVSLNDVIQKKSKFVSFLRLRIHTDWVRKVAYVPQLEAFITCATVWNNSMVITWLEKLPSNATITRNPNAFCEPRAVSRRSVFTVHQGINDFDFHEGNNQIATAGVNYHVCLWNPYVVSKPNGLLRGHMAAVVAVQFHISRSRLLSFSRDRVLRIWDVQLQVCLQKMNSVCPKGLSDESVSLKKQISTHMYFHEDRLRLFLSFNHTLTVMEMRIKVNDRIQSHEKPLIGIIYNSAFNQIVSAAQSGTISFWLIESGQRVKTISRSHGESELTCLVQDPTETKFYTGSTDGTIKIWDMNGYCYHTLICYGGSHAEVGQIVILKRSIIVMGNSTHFTVFRTTNFRDHYVYPSEWKGGPEHSDDVLSGTALPPNGLITGSYDGEIVVWNTNSELAARRMTARCKNFSAESPDFMYNISRLILLSTRKHIGSGSQKGANLVSCGGNGIVRFWNAYSCILVGEFSAHENASSIIMAIDINDEYLATGDVEGTVKIWNIKDYCLNEGEMEVDYAPDLIGKWSAHTDLISGLCFCSRVERRTLMATASSDCSVVLWTLEGMKIGIFGQEIRWKLENIQRENALPSIASTESCAEGTSGDLIADTPASMDSLQKFLDTCRRESISPEFTVEMSGELDGEMSLEEMNKAISSYRVNAWKNTVLGKVYQEVRLSKRQRKQPVLLTELFDTHAEGASQKNQGPYYALHLSELDQVTDMEQPDFMFHPENYFTDKEEIAAITVNKNNPESPQQVVEENISNFQENISGVTSVTSHFNEESLFPDYIINFDKQMQLVNKFVNTHHSFLNLKKNKSTDNHNNEMTWNKRQHSKSKRKYNPIHLPPIIKK</sequence>
<dbReference type="InterPro" id="IPR051242">
    <property type="entry name" value="WD-EF-hand_domain"/>
</dbReference>
<dbReference type="AlphaFoldDB" id="A0AA85KLA8"/>
<organism evidence="5 6">
    <name type="scientific">Trichobilharzia regenti</name>
    <name type="common">Nasal bird schistosome</name>
    <dbReference type="NCBI Taxonomy" id="157069"/>
    <lineage>
        <taxon>Eukaryota</taxon>
        <taxon>Metazoa</taxon>
        <taxon>Spiralia</taxon>
        <taxon>Lophotrochozoa</taxon>
        <taxon>Platyhelminthes</taxon>
        <taxon>Trematoda</taxon>
        <taxon>Digenea</taxon>
        <taxon>Strigeidida</taxon>
        <taxon>Schistosomatoidea</taxon>
        <taxon>Schistosomatidae</taxon>
        <taxon>Trichobilharzia</taxon>
    </lineage>
</organism>
<dbReference type="InterPro" id="IPR015943">
    <property type="entry name" value="WD40/YVTN_repeat-like_dom_sf"/>
</dbReference>
<dbReference type="PANTHER" id="PTHR44324">
    <property type="entry name" value="WD40 REPEAT DOMAIN 95"/>
    <property type="match status" value="1"/>
</dbReference>
<dbReference type="Pfam" id="PF00400">
    <property type="entry name" value="WD40"/>
    <property type="match status" value="4"/>
</dbReference>
<dbReference type="SMART" id="SM00320">
    <property type="entry name" value="WD40"/>
    <property type="match status" value="8"/>
</dbReference>
<keyword evidence="2" id="KW-0677">Repeat</keyword>
<feature type="repeat" description="WD" evidence="3">
    <location>
        <begin position="195"/>
        <end position="229"/>
    </location>
</feature>
<dbReference type="InterPro" id="IPR001680">
    <property type="entry name" value="WD40_rpt"/>
</dbReference>
<dbReference type="InterPro" id="IPR020472">
    <property type="entry name" value="WD40_PAC1"/>
</dbReference>
<feature type="repeat" description="WD" evidence="3">
    <location>
        <begin position="290"/>
        <end position="331"/>
    </location>
</feature>
<keyword evidence="1 3" id="KW-0853">WD repeat</keyword>